<evidence type="ECO:0000313" key="8">
    <source>
        <dbReference type="Proteomes" id="UP000799439"/>
    </source>
</evidence>
<evidence type="ECO:0000256" key="3">
    <source>
        <dbReference type="ARBA" id="ARBA00022827"/>
    </source>
</evidence>
<keyword evidence="2" id="KW-0285">Flavoprotein</keyword>
<dbReference type="PANTHER" id="PTHR47178:SF1">
    <property type="entry name" value="FAD-BINDING DOMAIN-CONTAINING PROTEIN-RELATED"/>
    <property type="match status" value="1"/>
</dbReference>
<keyword evidence="8" id="KW-1185">Reference proteome</keyword>
<dbReference type="PRINTS" id="PR00420">
    <property type="entry name" value="RNGMNOXGNASE"/>
</dbReference>
<dbReference type="SUPFAM" id="SSF51905">
    <property type="entry name" value="FAD/NAD(P)-binding domain"/>
    <property type="match status" value="1"/>
</dbReference>
<keyword evidence="3" id="KW-0274">FAD</keyword>
<organism evidence="7 8">
    <name type="scientific">Myriangium duriaei CBS 260.36</name>
    <dbReference type="NCBI Taxonomy" id="1168546"/>
    <lineage>
        <taxon>Eukaryota</taxon>
        <taxon>Fungi</taxon>
        <taxon>Dikarya</taxon>
        <taxon>Ascomycota</taxon>
        <taxon>Pezizomycotina</taxon>
        <taxon>Dothideomycetes</taxon>
        <taxon>Dothideomycetidae</taxon>
        <taxon>Myriangiales</taxon>
        <taxon>Myriangiaceae</taxon>
        <taxon>Myriangium</taxon>
    </lineage>
</organism>
<evidence type="ECO:0000256" key="5">
    <source>
        <dbReference type="ARBA" id="ARBA00023033"/>
    </source>
</evidence>
<reference evidence="7" key="1">
    <citation type="journal article" date="2020" name="Stud. Mycol.">
        <title>101 Dothideomycetes genomes: a test case for predicting lifestyles and emergence of pathogens.</title>
        <authorList>
            <person name="Haridas S."/>
            <person name="Albert R."/>
            <person name="Binder M."/>
            <person name="Bloem J."/>
            <person name="Labutti K."/>
            <person name="Salamov A."/>
            <person name="Andreopoulos B."/>
            <person name="Baker S."/>
            <person name="Barry K."/>
            <person name="Bills G."/>
            <person name="Bluhm B."/>
            <person name="Cannon C."/>
            <person name="Castanera R."/>
            <person name="Culley D."/>
            <person name="Daum C."/>
            <person name="Ezra D."/>
            <person name="Gonzalez J."/>
            <person name="Henrissat B."/>
            <person name="Kuo A."/>
            <person name="Liang C."/>
            <person name="Lipzen A."/>
            <person name="Lutzoni F."/>
            <person name="Magnuson J."/>
            <person name="Mondo S."/>
            <person name="Nolan M."/>
            <person name="Ohm R."/>
            <person name="Pangilinan J."/>
            <person name="Park H.-J."/>
            <person name="Ramirez L."/>
            <person name="Alfaro M."/>
            <person name="Sun H."/>
            <person name="Tritt A."/>
            <person name="Yoshinaga Y."/>
            <person name="Zwiers L.-H."/>
            <person name="Turgeon B."/>
            <person name="Goodwin S."/>
            <person name="Spatafora J."/>
            <person name="Crous P."/>
            <person name="Grigoriev I."/>
        </authorList>
    </citation>
    <scope>NUCLEOTIDE SEQUENCE</scope>
    <source>
        <strain evidence="7">CBS 260.36</strain>
    </source>
</reference>
<protein>
    <submittedName>
        <fullName evidence="7">FAD-dependent monooxygenase</fullName>
    </submittedName>
</protein>
<dbReference type="OrthoDB" id="47494at2759"/>
<dbReference type="PANTHER" id="PTHR47178">
    <property type="entry name" value="MONOOXYGENASE, FAD-BINDING"/>
    <property type="match status" value="1"/>
</dbReference>
<evidence type="ECO:0000256" key="2">
    <source>
        <dbReference type="ARBA" id="ARBA00022630"/>
    </source>
</evidence>
<accession>A0A9P4J571</accession>
<dbReference type="Gene3D" id="3.50.50.60">
    <property type="entry name" value="FAD/NAD(P)-binding domain"/>
    <property type="match status" value="1"/>
</dbReference>
<dbReference type="GO" id="GO:0004497">
    <property type="term" value="F:monooxygenase activity"/>
    <property type="evidence" value="ECO:0007669"/>
    <property type="project" value="UniProtKB-KW"/>
</dbReference>
<evidence type="ECO:0000313" key="7">
    <source>
        <dbReference type="EMBL" id="KAF2152599.1"/>
    </source>
</evidence>
<sequence>MLQPHILIVGAGVIGLTLAQALKKSSIPFTIFERDPTPSHRGKGWGLTIHWGLDTFLSLLPKDIINRLDETLVDPDAVARGENGKFLLFDLATGEAKWQVTAARRMRLSRERWRTLLMEGIDVQWSKKLESVKIEEDDVAVTFADGSTYTGTHLAGCDGSQSVVRRLICPNDFASQPLPVVSSGVSVPYSKDFIKPVRDLDPYFFMGTDPRTDAFLYFSFLDTPTNNHRTGALKDTYECQMMVSWPHRGGFLGRKLPVDMPEENGERLQLLKEISRDWAEPFRTAIQAIPENTRAQQVRVEDWIPSKDGWDNYGGRVIMLGDSAHPMTMYRGEAGNHGIADVKTYLDLYLPLWRNASSTRSDFQAAGDAYETEMLPRATTAVLNSRQACLDAHESKRIDDKSPLVLRKPVNISQ</sequence>
<gene>
    <name evidence="7" type="ORF">K461DRAFT_278836</name>
</gene>
<proteinExistence type="predicted"/>
<feature type="chain" id="PRO_5040512870" evidence="6">
    <location>
        <begin position="20"/>
        <end position="414"/>
    </location>
</feature>
<dbReference type="InterPro" id="IPR036188">
    <property type="entry name" value="FAD/NAD-bd_sf"/>
</dbReference>
<dbReference type="Pfam" id="PF13450">
    <property type="entry name" value="NAD_binding_8"/>
    <property type="match status" value="1"/>
</dbReference>
<keyword evidence="6" id="KW-0732">Signal</keyword>
<dbReference type="Proteomes" id="UP000799439">
    <property type="component" value="Unassembled WGS sequence"/>
</dbReference>
<name>A0A9P4J571_9PEZI</name>
<dbReference type="AlphaFoldDB" id="A0A9P4J571"/>
<comment type="cofactor">
    <cofactor evidence="1">
        <name>FAD</name>
        <dbReference type="ChEBI" id="CHEBI:57692"/>
    </cofactor>
</comment>
<comment type="caution">
    <text evidence="7">The sequence shown here is derived from an EMBL/GenBank/DDBJ whole genome shotgun (WGS) entry which is preliminary data.</text>
</comment>
<feature type="signal peptide" evidence="6">
    <location>
        <begin position="1"/>
        <end position="19"/>
    </location>
</feature>
<dbReference type="EMBL" id="ML996086">
    <property type="protein sequence ID" value="KAF2152599.1"/>
    <property type="molecule type" value="Genomic_DNA"/>
</dbReference>
<evidence type="ECO:0000256" key="6">
    <source>
        <dbReference type="SAM" id="SignalP"/>
    </source>
</evidence>
<evidence type="ECO:0000256" key="1">
    <source>
        <dbReference type="ARBA" id="ARBA00001974"/>
    </source>
</evidence>
<keyword evidence="5 7" id="KW-0503">Monooxygenase</keyword>
<evidence type="ECO:0000256" key="4">
    <source>
        <dbReference type="ARBA" id="ARBA00023002"/>
    </source>
</evidence>
<keyword evidence="4" id="KW-0560">Oxidoreductase</keyword>